<dbReference type="Pfam" id="PF00059">
    <property type="entry name" value="Lectin_C"/>
    <property type="match status" value="2"/>
</dbReference>
<dbReference type="InterPro" id="IPR016186">
    <property type="entry name" value="C-type_lectin-like/link_sf"/>
</dbReference>
<feature type="chain" id="PRO_5029501388" description="C-type lectin domain-containing protein" evidence="2">
    <location>
        <begin position="26"/>
        <end position="611"/>
    </location>
</feature>
<name>A0A7M7TAE1_NASVI</name>
<dbReference type="CDD" id="cd00037">
    <property type="entry name" value="CLECT"/>
    <property type="match status" value="2"/>
</dbReference>
<accession>A0A7M7TAE1</accession>
<dbReference type="Gene3D" id="3.10.100.10">
    <property type="entry name" value="Mannose-Binding Protein A, subunit A"/>
    <property type="match status" value="3"/>
</dbReference>
<dbReference type="GeneID" id="100679596"/>
<keyword evidence="5" id="KW-1185">Reference proteome</keyword>
<sequence length="611" mass="69470">MKIYVSRNFRASATLLILCFGLVECLRIGSLRDDVIERFYYTVQNKSADEESVSEVEFLVIGRKVPWMEAKALCPSYDDDSSSHQQMINPEDVIELDNTIQGGGKDSNTSLATFRNEEERNWLARMLSESNYRYEGLWIGGSRRNKSDSWRWTSEQKMEDSVLSNSMVYENYPAWYTVSHETVAEQNCLLFNRIGHDVPVFIPEKCNLPRPFICMRDAKKRSSEKISEAASISIDGYRYTLYRVTDNTDDCHKSADVKRLNGGGVSWRDAMFECRKRGQHLAMVFTNEAATAIADMMLKNRPSMENVWLGGWSSEGKDWTWVSSGSTLSMTKSSTTRYPPWLEGHPVAISKSDYYYQRRSRCLILDRHLCPDQIAPVFLDLDCEKERPFVCQDGLGIGNQRNLARRSIVEDEIYEFSEDKMAYSEGEDYCNIRNGQIASILNSKSLSACLDKMSELSIDHVWINGRTLKVKNEYRWVDENDKPLSPKGIGAGTSWCFGEENDFLPKAEPNSCLNLDYEARGFPLFYGLPCNSSQIVLCSLQNHSEKVVEVHADEVDTRSFGSIKDKKQMKNETEPSVANTTTTLAPDFTTTISPVVDKDLGMTTEGTRDAN</sequence>
<evidence type="ECO:0000256" key="2">
    <source>
        <dbReference type="SAM" id="SignalP"/>
    </source>
</evidence>
<dbReference type="PANTHER" id="PTHR45784:SF3">
    <property type="entry name" value="C-TYPE LECTIN DOMAIN FAMILY 4 MEMBER K-LIKE-RELATED"/>
    <property type="match status" value="1"/>
</dbReference>
<evidence type="ECO:0000259" key="3">
    <source>
        <dbReference type="PROSITE" id="PS50041"/>
    </source>
</evidence>
<feature type="domain" description="C-type lectin" evidence="3">
    <location>
        <begin position="409"/>
        <end position="539"/>
    </location>
</feature>
<dbReference type="PANTHER" id="PTHR45784">
    <property type="entry name" value="C-TYPE LECTIN DOMAIN FAMILY 20 MEMBER A-RELATED"/>
    <property type="match status" value="1"/>
</dbReference>
<feature type="domain" description="C-type lectin" evidence="3">
    <location>
        <begin position="67"/>
        <end position="215"/>
    </location>
</feature>
<organism evidence="4 5">
    <name type="scientific">Nasonia vitripennis</name>
    <name type="common">Parasitic wasp</name>
    <dbReference type="NCBI Taxonomy" id="7425"/>
    <lineage>
        <taxon>Eukaryota</taxon>
        <taxon>Metazoa</taxon>
        <taxon>Ecdysozoa</taxon>
        <taxon>Arthropoda</taxon>
        <taxon>Hexapoda</taxon>
        <taxon>Insecta</taxon>
        <taxon>Pterygota</taxon>
        <taxon>Neoptera</taxon>
        <taxon>Endopterygota</taxon>
        <taxon>Hymenoptera</taxon>
        <taxon>Apocrita</taxon>
        <taxon>Proctotrupomorpha</taxon>
        <taxon>Chalcidoidea</taxon>
        <taxon>Pteromalidae</taxon>
        <taxon>Pteromalinae</taxon>
        <taxon>Nasonia</taxon>
    </lineage>
</organism>
<dbReference type="KEGG" id="nvi:100679596"/>
<dbReference type="SMART" id="SM00034">
    <property type="entry name" value="CLECT"/>
    <property type="match status" value="3"/>
</dbReference>
<dbReference type="EnsemblMetazoa" id="XM_031931047">
    <property type="protein sequence ID" value="XP_031786907"/>
    <property type="gene ID" value="LOC100679596"/>
</dbReference>
<evidence type="ECO:0000256" key="1">
    <source>
        <dbReference type="SAM" id="MobiDB-lite"/>
    </source>
</evidence>
<proteinExistence type="predicted"/>
<dbReference type="AlphaFoldDB" id="A0A7M7TAE1"/>
<feature type="domain" description="C-type lectin" evidence="3">
    <location>
        <begin position="266"/>
        <end position="392"/>
    </location>
</feature>
<dbReference type="Proteomes" id="UP000002358">
    <property type="component" value="Chromosome 5"/>
</dbReference>
<feature type="signal peptide" evidence="2">
    <location>
        <begin position="1"/>
        <end position="25"/>
    </location>
</feature>
<evidence type="ECO:0000313" key="4">
    <source>
        <dbReference type="EnsemblMetazoa" id="XP_031786907"/>
    </source>
</evidence>
<dbReference type="PROSITE" id="PS50041">
    <property type="entry name" value="C_TYPE_LECTIN_2"/>
    <property type="match status" value="3"/>
</dbReference>
<dbReference type="InParanoid" id="A0A7M7TAE1"/>
<dbReference type="SMR" id="A0A7M7TAE1"/>
<protein>
    <recommendedName>
        <fullName evidence="3">C-type lectin domain-containing protein</fullName>
    </recommendedName>
</protein>
<dbReference type="RefSeq" id="XP_031786907.1">
    <property type="nucleotide sequence ID" value="XM_031931047.2"/>
</dbReference>
<evidence type="ECO:0000313" key="5">
    <source>
        <dbReference type="Proteomes" id="UP000002358"/>
    </source>
</evidence>
<feature type="region of interest" description="Disordered" evidence="1">
    <location>
        <begin position="566"/>
        <end position="585"/>
    </location>
</feature>
<keyword evidence="2" id="KW-0732">Signal</keyword>
<dbReference type="InterPro" id="IPR001304">
    <property type="entry name" value="C-type_lectin-like"/>
</dbReference>
<dbReference type="SUPFAM" id="SSF56436">
    <property type="entry name" value="C-type lectin-like"/>
    <property type="match status" value="3"/>
</dbReference>
<dbReference type="OrthoDB" id="6356110at2759"/>
<dbReference type="InterPro" id="IPR016187">
    <property type="entry name" value="CTDL_fold"/>
</dbReference>
<reference evidence="4" key="1">
    <citation type="submission" date="2021-01" db="UniProtKB">
        <authorList>
            <consortium name="EnsemblMetazoa"/>
        </authorList>
    </citation>
    <scope>IDENTIFICATION</scope>
</reference>